<dbReference type="Pfam" id="PF01070">
    <property type="entry name" value="FMN_dh"/>
    <property type="match status" value="1"/>
</dbReference>
<sequence>MIDHRSTVRAARFGSVLGIDTGPKERRRLPRWREVRAVLPGWPRLGWERRVADAAGLEDLRRLARKRAPRMVFDYVDGGAEGERSMARAVEAFGRVEFRPRVLRDVAEAPAAVQILGRRIEMPVVLGPTGFTRMMHRAGERAVARAAERAGVPYTLSTMGTTTAGDVAAAAPGGWNWFQLYVVRDRARSLEMLSMARDAGMDVLVVTVDVPVAGARLRDVRHGLTVPPSLRWRSVLQALRRPAWWFDFVTSEPLRFATVDGAPEDLAGITNMMFDPSVTIKDLEWIRSAWQGPLLVKGVQRVDDAKSLAAVGVDGLVVSNHGGRQLDRSPTPLELLPEVVDAVGDRTEVFLDGGVRSGADVAAAVALGARACFIGRAYLYGLMAGGEAGVTRVLDLMRAELVRTTQLLGVSGGVSGLDRDVVRLRPL</sequence>
<feature type="binding site" evidence="7">
    <location>
        <begin position="128"/>
        <end position="130"/>
    </location>
    <ligand>
        <name>FMN</name>
        <dbReference type="ChEBI" id="CHEBI:58210"/>
    </ligand>
</feature>
<dbReference type="FunFam" id="3.20.20.70:FF:000029">
    <property type="entry name" value="L-lactate dehydrogenase"/>
    <property type="match status" value="1"/>
</dbReference>
<organism evidence="9 10">
    <name type="scientific">Nonomuraea turkmeniaca</name>
    <dbReference type="NCBI Taxonomy" id="103838"/>
    <lineage>
        <taxon>Bacteria</taxon>
        <taxon>Bacillati</taxon>
        <taxon>Actinomycetota</taxon>
        <taxon>Actinomycetes</taxon>
        <taxon>Streptosporangiales</taxon>
        <taxon>Streptosporangiaceae</taxon>
        <taxon>Nonomuraea</taxon>
    </lineage>
</organism>
<dbReference type="AlphaFoldDB" id="A0A5S4FVC9"/>
<dbReference type="EMBL" id="VCKY01000009">
    <property type="protein sequence ID" value="TMR24583.1"/>
    <property type="molecule type" value="Genomic_DNA"/>
</dbReference>
<evidence type="ECO:0000256" key="7">
    <source>
        <dbReference type="PIRSR" id="PIRSR000138-2"/>
    </source>
</evidence>
<evidence type="ECO:0000256" key="3">
    <source>
        <dbReference type="ARBA" id="ARBA00022643"/>
    </source>
</evidence>
<comment type="cofactor">
    <cofactor evidence="1">
        <name>FMN</name>
        <dbReference type="ChEBI" id="CHEBI:58210"/>
    </cofactor>
</comment>
<dbReference type="GO" id="GO:0016614">
    <property type="term" value="F:oxidoreductase activity, acting on CH-OH group of donors"/>
    <property type="evidence" value="ECO:0007669"/>
    <property type="project" value="UniProtKB-ARBA"/>
</dbReference>
<feature type="binding site" evidence="7">
    <location>
        <position position="319"/>
    </location>
    <ligand>
        <name>FMN</name>
        <dbReference type="ChEBI" id="CHEBI:58210"/>
    </ligand>
</feature>
<protein>
    <submittedName>
        <fullName evidence="9">Alpha-hydroxy-acid oxidizing protein</fullName>
    </submittedName>
</protein>
<feature type="domain" description="FMN hydroxy acid dehydrogenase" evidence="8">
    <location>
        <begin position="49"/>
        <end position="426"/>
    </location>
</feature>
<dbReference type="PROSITE" id="PS00557">
    <property type="entry name" value="FMN_HYDROXY_ACID_DH_1"/>
    <property type="match status" value="1"/>
</dbReference>
<feature type="active site" description="Proton acceptor" evidence="6">
    <location>
        <position position="321"/>
    </location>
</feature>
<reference evidence="9 10" key="1">
    <citation type="submission" date="2019-05" db="EMBL/GenBank/DDBJ databases">
        <title>Draft genome sequence of Nonomuraea turkmeniaca DSM 43926.</title>
        <authorList>
            <person name="Saricaoglu S."/>
            <person name="Isik K."/>
        </authorList>
    </citation>
    <scope>NUCLEOTIDE SEQUENCE [LARGE SCALE GENOMIC DNA]</scope>
    <source>
        <strain evidence="9 10">DSM 43926</strain>
    </source>
</reference>
<dbReference type="InterPro" id="IPR013785">
    <property type="entry name" value="Aldolase_TIM"/>
</dbReference>
<keyword evidence="3 7" id="KW-0288">FMN</keyword>
<feature type="binding site" evidence="7">
    <location>
        <position position="179"/>
    </location>
    <ligand>
        <name>FMN</name>
        <dbReference type="ChEBI" id="CHEBI:58210"/>
    </ligand>
</feature>
<keyword evidence="2 7" id="KW-0285">Flavoprotein</keyword>
<name>A0A5S4FVC9_9ACTN</name>
<dbReference type="InterPro" id="IPR012133">
    <property type="entry name" value="Alpha-hydoxy_acid_DH_FMN"/>
</dbReference>
<feature type="binding site" evidence="7">
    <location>
        <position position="324"/>
    </location>
    <ligand>
        <name>glyoxylate</name>
        <dbReference type="ChEBI" id="CHEBI:36655"/>
    </ligand>
</feature>
<feature type="binding site" evidence="7">
    <location>
        <position position="207"/>
    </location>
    <ligand>
        <name>FMN</name>
        <dbReference type="ChEBI" id="CHEBI:58210"/>
    </ligand>
</feature>
<feature type="binding site" evidence="7">
    <location>
        <position position="321"/>
    </location>
    <ligand>
        <name>glyoxylate</name>
        <dbReference type="ChEBI" id="CHEBI:36655"/>
    </ligand>
</feature>
<feature type="binding site" evidence="7">
    <location>
        <position position="157"/>
    </location>
    <ligand>
        <name>FMN</name>
        <dbReference type="ChEBI" id="CHEBI:58210"/>
    </ligand>
</feature>
<evidence type="ECO:0000256" key="6">
    <source>
        <dbReference type="PIRSR" id="PIRSR000138-1"/>
    </source>
</evidence>
<gene>
    <name evidence="9" type="ORF">ETD86_04370</name>
</gene>
<feature type="binding site" evidence="7">
    <location>
        <position position="181"/>
    </location>
    <ligand>
        <name>glyoxylate</name>
        <dbReference type="ChEBI" id="CHEBI:36655"/>
    </ligand>
</feature>
<dbReference type="InterPro" id="IPR037396">
    <property type="entry name" value="FMN_HAD"/>
</dbReference>
<feature type="binding site" evidence="7">
    <location>
        <position position="297"/>
    </location>
    <ligand>
        <name>FMN</name>
        <dbReference type="ChEBI" id="CHEBI:58210"/>
    </ligand>
</feature>
<dbReference type="PIRSF" id="PIRSF000138">
    <property type="entry name" value="Al-hdrx_acd_dh"/>
    <property type="match status" value="1"/>
</dbReference>
<dbReference type="PANTHER" id="PTHR10578:SF107">
    <property type="entry name" value="2-HYDROXYACID OXIDASE 1"/>
    <property type="match status" value="1"/>
</dbReference>
<dbReference type="Proteomes" id="UP000309128">
    <property type="component" value="Unassembled WGS sequence"/>
</dbReference>
<dbReference type="PROSITE" id="PS51349">
    <property type="entry name" value="FMN_HYDROXY_ACID_DH_2"/>
    <property type="match status" value="1"/>
</dbReference>
<comment type="caution">
    <text evidence="9">The sequence shown here is derived from an EMBL/GenBank/DDBJ whole genome shotgun (WGS) entry which is preliminary data.</text>
</comment>
<dbReference type="GO" id="GO:0010181">
    <property type="term" value="F:FMN binding"/>
    <property type="evidence" value="ECO:0007669"/>
    <property type="project" value="InterPro"/>
</dbReference>
<dbReference type="CDD" id="cd02809">
    <property type="entry name" value="alpha_hydroxyacid_oxid_FMN"/>
    <property type="match status" value="1"/>
</dbReference>
<evidence type="ECO:0000256" key="1">
    <source>
        <dbReference type="ARBA" id="ARBA00001917"/>
    </source>
</evidence>
<dbReference type="OrthoDB" id="9770452at2"/>
<evidence type="ECO:0000313" key="10">
    <source>
        <dbReference type="Proteomes" id="UP000309128"/>
    </source>
</evidence>
<feature type="binding site" evidence="7">
    <location>
        <begin position="375"/>
        <end position="376"/>
    </location>
    <ligand>
        <name>FMN</name>
        <dbReference type="ChEBI" id="CHEBI:58210"/>
    </ligand>
</feature>
<accession>A0A5S4FVC9</accession>
<feature type="binding site" evidence="7">
    <location>
        <position position="75"/>
    </location>
    <ligand>
        <name>glyoxylate</name>
        <dbReference type="ChEBI" id="CHEBI:36655"/>
    </ligand>
</feature>
<feature type="binding site" evidence="7">
    <location>
        <begin position="352"/>
        <end position="356"/>
    </location>
    <ligand>
        <name>FMN</name>
        <dbReference type="ChEBI" id="CHEBI:58210"/>
    </ligand>
</feature>
<proteinExistence type="inferred from homology"/>
<feature type="binding site" evidence="7">
    <location>
        <position position="216"/>
    </location>
    <ligand>
        <name>glyoxylate</name>
        <dbReference type="ChEBI" id="CHEBI:36655"/>
    </ligand>
</feature>
<evidence type="ECO:0000256" key="4">
    <source>
        <dbReference type="ARBA" id="ARBA00023002"/>
    </source>
</evidence>
<dbReference type="InterPro" id="IPR000262">
    <property type="entry name" value="FMN-dep_DH"/>
</dbReference>
<evidence type="ECO:0000259" key="8">
    <source>
        <dbReference type="PROSITE" id="PS51349"/>
    </source>
</evidence>
<evidence type="ECO:0000256" key="5">
    <source>
        <dbReference type="ARBA" id="ARBA00024042"/>
    </source>
</evidence>
<evidence type="ECO:0000256" key="2">
    <source>
        <dbReference type="ARBA" id="ARBA00022630"/>
    </source>
</evidence>
<dbReference type="SUPFAM" id="SSF51395">
    <property type="entry name" value="FMN-linked oxidoreductases"/>
    <property type="match status" value="1"/>
</dbReference>
<comment type="similarity">
    <text evidence="5">Belongs to the FMN-dependent alpha-hydroxy acid dehydrogenase family.</text>
</comment>
<keyword evidence="4" id="KW-0560">Oxidoreductase</keyword>
<evidence type="ECO:0000313" key="9">
    <source>
        <dbReference type="EMBL" id="TMR24583.1"/>
    </source>
</evidence>
<dbReference type="InterPro" id="IPR008259">
    <property type="entry name" value="FMN_hydac_DH_AS"/>
</dbReference>
<keyword evidence="10" id="KW-1185">Reference proteome</keyword>
<dbReference type="RefSeq" id="WP_138664775.1">
    <property type="nucleotide sequence ID" value="NZ_VCKY01000009.1"/>
</dbReference>
<dbReference type="Gene3D" id="3.20.20.70">
    <property type="entry name" value="Aldolase class I"/>
    <property type="match status" value="1"/>
</dbReference>
<dbReference type="PANTHER" id="PTHR10578">
    <property type="entry name" value="S -2-HYDROXY-ACID OXIDASE-RELATED"/>
    <property type="match status" value="1"/>
</dbReference>